<feature type="compositionally biased region" description="Acidic residues" evidence="15">
    <location>
        <begin position="390"/>
        <end position="408"/>
    </location>
</feature>
<dbReference type="SMART" id="SM00531">
    <property type="entry name" value="TFIIE"/>
    <property type="match status" value="1"/>
</dbReference>
<dbReference type="Ensembl" id="ENSSTUT00000028153.1">
    <property type="protein sequence ID" value="ENSSTUP00000026880.1"/>
    <property type="gene ID" value="ENSSTUG00000011697.1"/>
</dbReference>
<comment type="function">
    <text evidence="11">Recruits TFIIH to the initiation complex and stimulates the RNA polymerase II C-terminal domain kinase and DNA-dependent ATPase activities of TFIIH. Both TFIIH and TFIIE are required for promoter clearance by RNA polymerase.</text>
</comment>
<keyword evidence="7" id="KW-0007">Acetylation</keyword>
<dbReference type="InterPro" id="IPR039997">
    <property type="entry name" value="TFE"/>
</dbReference>
<organism evidence="17 18">
    <name type="scientific">Salmo trutta</name>
    <name type="common">Brown trout</name>
    <dbReference type="NCBI Taxonomy" id="8032"/>
    <lineage>
        <taxon>Eukaryota</taxon>
        <taxon>Metazoa</taxon>
        <taxon>Chordata</taxon>
        <taxon>Craniata</taxon>
        <taxon>Vertebrata</taxon>
        <taxon>Euteleostomi</taxon>
        <taxon>Actinopterygii</taxon>
        <taxon>Neopterygii</taxon>
        <taxon>Teleostei</taxon>
        <taxon>Protacanthopterygii</taxon>
        <taxon>Salmoniformes</taxon>
        <taxon>Salmonidae</taxon>
        <taxon>Salmoninae</taxon>
        <taxon>Salmo</taxon>
    </lineage>
</organism>
<dbReference type="OMA" id="DAIKWKV"/>
<evidence type="ECO:0000256" key="9">
    <source>
        <dbReference type="ARBA" id="ARBA00023163"/>
    </source>
</evidence>
<feature type="compositionally biased region" description="Gly residues" evidence="15">
    <location>
        <begin position="301"/>
        <end position="316"/>
    </location>
</feature>
<evidence type="ECO:0000256" key="10">
    <source>
        <dbReference type="ARBA" id="ARBA00023242"/>
    </source>
</evidence>
<keyword evidence="18" id="KW-1185">Reference proteome</keyword>
<dbReference type="InterPro" id="IPR002853">
    <property type="entry name" value="TFIIE_asu"/>
</dbReference>
<feature type="compositionally biased region" description="Basic and acidic residues" evidence="15">
    <location>
        <begin position="260"/>
        <end position="276"/>
    </location>
</feature>
<keyword evidence="5" id="KW-0863">Zinc-finger</keyword>
<evidence type="ECO:0000256" key="15">
    <source>
        <dbReference type="SAM" id="MobiDB-lite"/>
    </source>
</evidence>
<protein>
    <recommendedName>
        <fullName evidence="13">General transcription factor IIE subunit 1</fullName>
    </recommendedName>
    <alternativeName>
        <fullName evidence="14">Transcription initiation factor IIE subunit alpha</fullName>
    </alternativeName>
</protein>
<feature type="compositionally biased region" description="Low complexity" evidence="15">
    <location>
        <begin position="344"/>
        <end position="358"/>
    </location>
</feature>
<evidence type="ECO:0000256" key="5">
    <source>
        <dbReference type="ARBA" id="ARBA00022771"/>
    </source>
</evidence>
<dbReference type="OrthoDB" id="361102at2759"/>
<comment type="subunit">
    <text evidence="12">Tetramer of two alpha and two beta chains. Interacts with TAF6/TAFII80. Interacts with ATF7IP. Interacts with SND1. Part of TBP-based Pol II pre-initiation complex (PIC), in which Pol II core assembles with general transcription factors and other specific initiation factors including GTF2E1, GTF2E2, GTF2F1, GTF2F2, TCEA1, ERCC2, ERCC3, GTF2H2, GTF2H3, GTF2H4, GTF2H5, GTF2A1, GTF2A2, GTF2B and TBP; this large multi-subunit PIC complex mediates DNA unwinding and targets Pol II core to the transcription start site where the first phosphodiester bond forms.</text>
</comment>
<evidence type="ECO:0000256" key="1">
    <source>
        <dbReference type="ARBA" id="ARBA00004123"/>
    </source>
</evidence>
<dbReference type="SUPFAM" id="SSF57783">
    <property type="entry name" value="Zinc beta-ribbon"/>
    <property type="match status" value="1"/>
</dbReference>
<dbReference type="GO" id="GO:0005673">
    <property type="term" value="C:transcription factor TFIIE complex"/>
    <property type="evidence" value="ECO:0007669"/>
    <property type="project" value="TreeGrafter"/>
</dbReference>
<dbReference type="KEGG" id="stru:115155998"/>
<evidence type="ECO:0000256" key="7">
    <source>
        <dbReference type="ARBA" id="ARBA00022990"/>
    </source>
</evidence>
<feature type="region of interest" description="Disordered" evidence="15">
    <location>
        <begin position="255"/>
        <end position="318"/>
    </location>
</feature>
<evidence type="ECO:0000313" key="18">
    <source>
        <dbReference type="Proteomes" id="UP000472277"/>
    </source>
</evidence>
<dbReference type="Pfam" id="PF02002">
    <property type="entry name" value="TFIIE_alpha"/>
    <property type="match status" value="1"/>
</dbReference>
<comment type="subcellular location">
    <subcellularLocation>
        <location evidence="1">Nucleus</location>
    </subcellularLocation>
</comment>
<dbReference type="InterPro" id="IPR017919">
    <property type="entry name" value="TFIIE/TFIIEa_HTH"/>
</dbReference>
<evidence type="ECO:0000256" key="3">
    <source>
        <dbReference type="ARBA" id="ARBA00022553"/>
    </source>
</evidence>
<dbReference type="Gene3D" id="3.30.40.10">
    <property type="entry name" value="Zinc/RING finger domain, C3HC4 (zinc finger)"/>
    <property type="match status" value="1"/>
</dbReference>
<dbReference type="PANTHER" id="PTHR13097:SF7">
    <property type="entry name" value="GENERAL TRANSCRIPTION FACTOR IIE SUBUNIT 1"/>
    <property type="match status" value="1"/>
</dbReference>
<dbReference type="CTD" id="2960"/>
<reference evidence="17" key="1">
    <citation type="submission" date="2025-08" db="UniProtKB">
        <authorList>
            <consortium name="Ensembl"/>
        </authorList>
    </citation>
    <scope>IDENTIFICATION</scope>
</reference>
<evidence type="ECO:0000313" key="17">
    <source>
        <dbReference type="Ensembl" id="ENSSTUP00000026880.1"/>
    </source>
</evidence>
<evidence type="ECO:0000256" key="11">
    <source>
        <dbReference type="ARBA" id="ARBA00025581"/>
    </source>
</evidence>
<dbReference type="InterPro" id="IPR021600">
    <property type="entry name" value="TFIIE_asu_C"/>
</dbReference>
<evidence type="ECO:0000256" key="4">
    <source>
        <dbReference type="ARBA" id="ARBA00022723"/>
    </source>
</evidence>
<sequence>MSEPELLTEVPASLKRLAKQVVRGFYGVEHALALDVLIRNPCVREEDMLELLKFDRKQLRSVLNTLKGDKFVKCRMRVETAPDGKTTRHNYYFINYRLLVNVVKYKLDHMRRRIETDERDSTNRASFRCPCCFSTFTDLEANQLFDPMTGTFRCTFCQTEVEEDESAVPKKDARTLVARFNEQIEPIYVLLRETEDVHLSNDLLEPEPAEIPALKQSRDRAAAAAGAAAGPHREAWSTKGSSYADLYTQNVEISMGEQEEQQRKQASEGKAPRERPVWLTESTVHGGTYSEPDPLKNSGDDAGGAQVGVTGLGGGQSDENEEVMRALLIHEKRSGAGPAGGGAVAAARALTSSSAARGSDSESDTSESDEDSPTAPPPVAAAQRRPTGMEMEEEEEDDEFEEVGDDESMVMVGGRSFSYREVSQRPELVEKMSSQEKEAYIEMGQNIFQEMYF</sequence>
<keyword evidence="3" id="KW-0597">Phosphoprotein</keyword>
<comment type="similarity">
    <text evidence="2">Belongs to the TFIIE alpha subunit family.</text>
</comment>
<evidence type="ECO:0000256" key="2">
    <source>
        <dbReference type="ARBA" id="ARBA00008947"/>
    </source>
</evidence>
<keyword evidence="6" id="KW-0862">Zinc</keyword>
<dbReference type="PROSITE" id="PS51344">
    <property type="entry name" value="HTH_TFE_IIE"/>
    <property type="match status" value="1"/>
</dbReference>
<dbReference type="PANTHER" id="PTHR13097">
    <property type="entry name" value="TRANSCRIPTION INITIATION FACTOR IIE, ALPHA SUBUNIT"/>
    <property type="match status" value="1"/>
</dbReference>
<dbReference type="Proteomes" id="UP000472277">
    <property type="component" value="Chromosome 20"/>
</dbReference>
<dbReference type="FunCoup" id="A0A673XRH2">
    <property type="interactions" value="1876"/>
</dbReference>
<dbReference type="GeneTree" id="ENSGT00390000016696"/>
<feature type="compositionally biased region" description="Acidic residues" evidence="15">
    <location>
        <begin position="361"/>
        <end position="372"/>
    </location>
</feature>
<gene>
    <name evidence="17" type="primary">GTF2E1</name>
    <name evidence="17" type="synonym">gtf2e1</name>
</gene>
<evidence type="ECO:0000256" key="8">
    <source>
        <dbReference type="ARBA" id="ARBA00023015"/>
    </source>
</evidence>
<dbReference type="RefSeq" id="XP_029559020.1">
    <property type="nucleotide sequence ID" value="XM_029703160.1"/>
</dbReference>
<dbReference type="InterPro" id="IPR024550">
    <property type="entry name" value="TFIIEa/SarR/Rpc3_HTH_dom"/>
</dbReference>
<keyword evidence="10" id="KW-0539">Nucleus</keyword>
<name>A0A673XRH2_SALTR</name>
<evidence type="ECO:0000259" key="16">
    <source>
        <dbReference type="PROSITE" id="PS51344"/>
    </source>
</evidence>
<keyword evidence="8" id="KW-0805">Transcription regulation</keyword>
<dbReference type="Gene3D" id="6.10.140.1250">
    <property type="match status" value="1"/>
</dbReference>
<feature type="region of interest" description="Disordered" evidence="15">
    <location>
        <begin position="334"/>
        <end position="409"/>
    </location>
</feature>
<dbReference type="Pfam" id="PF11521">
    <property type="entry name" value="TFIIE-A_C"/>
    <property type="match status" value="1"/>
</dbReference>
<feature type="domain" description="HTH TFE/IIEalpha-type" evidence="16">
    <location>
        <begin position="14"/>
        <end position="104"/>
    </location>
</feature>
<dbReference type="InParanoid" id="A0A673XRH2"/>
<keyword evidence="9" id="KW-0804">Transcription</keyword>
<reference evidence="17" key="2">
    <citation type="submission" date="2025-09" db="UniProtKB">
        <authorList>
            <consortium name="Ensembl"/>
        </authorList>
    </citation>
    <scope>IDENTIFICATION</scope>
</reference>
<accession>A0A673XRH2</accession>
<evidence type="ECO:0000256" key="6">
    <source>
        <dbReference type="ARBA" id="ARBA00022833"/>
    </source>
</evidence>
<evidence type="ECO:0000256" key="13">
    <source>
        <dbReference type="ARBA" id="ARBA00073913"/>
    </source>
</evidence>
<dbReference type="AlphaFoldDB" id="A0A673XRH2"/>
<dbReference type="GO" id="GO:0006367">
    <property type="term" value="P:transcription initiation at RNA polymerase II promoter"/>
    <property type="evidence" value="ECO:0007669"/>
    <property type="project" value="InterPro"/>
</dbReference>
<evidence type="ECO:0000256" key="12">
    <source>
        <dbReference type="ARBA" id="ARBA00065242"/>
    </source>
</evidence>
<proteinExistence type="inferred from homology"/>
<evidence type="ECO:0000256" key="14">
    <source>
        <dbReference type="ARBA" id="ARBA00080958"/>
    </source>
</evidence>
<dbReference type="FunFam" id="3.30.40.10:FF:000087">
    <property type="entry name" value="General transcription factor IIE subunit 1"/>
    <property type="match status" value="1"/>
</dbReference>
<feature type="region of interest" description="Disordered" evidence="15">
    <location>
        <begin position="222"/>
        <end position="241"/>
    </location>
</feature>
<dbReference type="InterPro" id="IPR013083">
    <property type="entry name" value="Znf_RING/FYVE/PHD"/>
</dbReference>
<keyword evidence="4" id="KW-0479">Metal-binding</keyword>
<dbReference type="GeneID" id="115155998"/>
<dbReference type="GO" id="GO:0008270">
    <property type="term" value="F:zinc ion binding"/>
    <property type="evidence" value="ECO:0007669"/>
    <property type="project" value="UniProtKB-KW"/>
</dbReference>